<sequence>MAMISGFKKFLLRGNVVDLAIAVVIGAAFTAIVNSFVKDVLTPLIAAIGGQPDFSALTLRIGAGEIRYGLFLNALISFLMVAAVIYFLVVRPYESLSARFTRQEESVLRDCPECLSEIPRAAVRCARCTSPVVPVP</sequence>
<dbReference type="SUPFAM" id="SSF81330">
    <property type="entry name" value="Gated mechanosensitive channel"/>
    <property type="match status" value="1"/>
</dbReference>
<evidence type="ECO:0000256" key="3">
    <source>
        <dbReference type="ARBA" id="ARBA00022448"/>
    </source>
</evidence>
<reference evidence="11" key="2">
    <citation type="submission" date="2023-01" db="EMBL/GenBank/DDBJ databases">
        <authorList>
            <person name="Sun Q."/>
            <person name="Evtushenko L."/>
        </authorList>
    </citation>
    <scope>NUCLEOTIDE SEQUENCE</scope>
    <source>
        <strain evidence="11">VKM Ac-2007</strain>
    </source>
</reference>
<feature type="transmembrane region" description="Helical" evidence="10">
    <location>
        <begin position="68"/>
        <end position="89"/>
    </location>
</feature>
<gene>
    <name evidence="10" type="primary">mscL</name>
    <name evidence="11" type="ORF">GCM10017600_44850</name>
</gene>
<reference evidence="11" key="1">
    <citation type="journal article" date="2014" name="Int. J. Syst. Evol. Microbiol.">
        <title>Complete genome sequence of Corynebacterium casei LMG S-19264T (=DSM 44701T), isolated from a smear-ripened cheese.</title>
        <authorList>
            <consortium name="US DOE Joint Genome Institute (JGI-PGF)"/>
            <person name="Walter F."/>
            <person name="Albersmeier A."/>
            <person name="Kalinowski J."/>
            <person name="Ruckert C."/>
        </authorList>
    </citation>
    <scope>NUCLEOTIDE SEQUENCE</scope>
    <source>
        <strain evidence="11">VKM Ac-2007</strain>
    </source>
</reference>
<keyword evidence="5 10" id="KW-0812">Transmembrane</keyword>
<keyword evidence="8 10" id="KW-0472">Membrane</keyword>
<evidence type="ECO:0000256" key="1">
    <source>
        <dbReference type="ARBA" id="ARBA00004651"/>
    </source>
</evidence>
<evidence type="ECO:0000256" key="5">
    <source>
        <dbReference type="ARBA" id="ARBA00022692"/>
    </source>
</evidence>
<accession>A0A9W6ME14</accession>
<dbReference type="GO" id="GO:0005886">
    <property type="term" value="C:plasma membrane"/>
    <property type="evidence" value="ECO:0007669"/>
    <property type="project" value="UniProtKB-SubCell"/>
</dbReference>
<evidence type="ECO:0000256" key="8">
    <source>
        <dbReference type="ARBA" id="ARBA00023136"/>
    </source>
</evidence>
<evidence type="ECO:0000256" key="9">
    <source>
        <dbReference type="ARBA" id="ARBA00023303"/>
    </source>
</evidence>
<evidence type="ECO:0000256" key="7">
    <source>
        <dbReference type="ARBA" id="ARBA00023065"/>
    </source>
</evidence>
<dbReference type="PANTHER" id="PTHR30266">
    <property type="entry name" value="MECHANOSENSITIVE CHANNEL MSCL"/>
    <property type="match status" value="1"/>
</dbReference>
<keyword evidence="4 10" id="KW-1003">Cell membrane</keyword>
<keyword evidence="12" id="KW-1185">Reference proteome</keyword>
<organism evidence="11 12">
    <name type="scientific">Streptosporangium carneum</name>
    <dbReference type="NCBI Taxonomy" id="47481"/>
    <lineage>
        <taxon>Bacteria</taxon>
        <taxon>Bacillati</taxon>
        <taxon>Actinomycetota</taxon>
        <taxon>Actinomycetes</taxon>
        <taxon>Streptosporangiales</taxon>
        <taxon>Streptosporangiaceae</taxon>
        <taxon>Streptosporangium</taxon>
    </lineage>
</organism>
<protein>
    <recommendedName>
        <fullName evidence="10">Large-conductance mechanosensitive channel</fullName>
    </recommendedName>
</protein>
<name>A0A9W6ME14_9ACTN</name>
<comment type="caution">
    <text evidence="11">The sequence shown here is derived from an EMBL/GenBank/DDBJ whole genome shotgun (WGS) entry which is preliminary data.</text>
</comment>
<comment type="function">
    <text evidence="10">Channel that opens in response to stretch forces in the membrane lipid bilayer. May participate in the regulation of osmotic pressure changes within the cell.</text>
</comment>
<dbReference type="NCBIfam" id="TIGR00220">
    <property type="entry name" value="mscL"/>
    <property type="match status" value="1"/>
</dbReference>
<evidence type="ECO:0000313" key="12">
    <source>
        <dbReference type="Proteomes" id="UP001143474"/>
    </source>
</evidence>
<dbReference type="EMBL" id="BSEV01000010">
    <property type="protein sequence ID" value="GLK11079.1"/>
    <property type="molecule type" value="Genomic_DNA"/>
</dbReference>
<dbReference type="InterPro" id="IPR037673">
    <property type="entry name" value="MSC/AndL"/>
</dbReference>
<keyword evidence="7 10" id="KW-0406">Ion transport</keyword>
<dbReference type="InterPro" id="IPR036019">
    <property type="entry name" value="MscL_channel"/>
</dbReference>
<dbReference type="Pfam" id="PF01741">
    <property type="entry name" value="MscL"/>
    <property type="match status" value="1"/>
</dbReference>
<evidence type="ECO:0000313" key="11">
    <source>
        <dbReference type="EMBL" id="GLK11079.1"/>
    </source>
</evidence>
<evidence type="ECO:0000256" key="2">
    <source>
        <dbReference type="ARBA" id="ARBA00007254"/>
    </source>
</evidence>
<comment type="subcellular location">
    <subcellularLocation>
        <location evidence="1 10">Cell membrane</location>
        <topology evidence="1 10">Multi-pass membrane protein</topology>
    </subcellularLocation>
</comment>
<feature type="transmembrane region" description="Helical" evidence="10">
    <location>
        <begin position="12"/>
        <end position="33"/>
    </location>
</feature>
<keyword evidence="9 10" id="KW-0407">Ion channel</keyword>
<dbReference type="GO" id="GO:0008381">
    <property type="term" value="F:mechanosensitive monoatomic ion channel activity"/>
    <property type="evidence" value="ECO:0007669"/>
    <property type="project" value="UniProtKB-UniRule"/>
</dbReference>
<comment type="subunit">
    <text evidence="10">Homopentamer.</text>
</comment>
<dbReference type="AlphaFoldDB" id="A0A9W6ME14"/>
<evidence type="ECO:0000256" key="6">
    <source>
        <dbReference type="ARBA" id="ARBA00022989"/>
    </source>
</evidence>
<dbReference type="InterPro" id="IPR019823">
    <property type="entry name" value="Mechanosensitive_channel_CS"/>
</dbReference>
<keyword evidence="6 10" id="KW-1133">Transmembrane helix</keyword>
<dbReference type="PANTHER" id="PTHR30266:SF2">
    <property type="entry name" value="LARGE-CONDUCTANCE MECHANOSENSITIVE CHANNEL"/>
    <property type="match status" value="1"/>
</dbReference>
<dbReference type="InterPro" id="IPR001185">
    <property type="entry name" value="MS_channel"/>
</dbReference>
<proteinExistence type="inferred from homology"/>
<keyword evidence="3 10" id="KW-0813">Transport</keyword>
<dbReference type="HAMAP" id="MF_00115">
    <property type="entry name" value="MscL"/>
    <property type="match status" value="1"/>
</dbReference>
<dbReference type="Proteomes" id="UP001143474">
    <property type="component" value="Unassembled WGS sequence"/>
</dbReference>
<comment type="similarity">
    <text evidence="2 10">Belongs to the MscL family.</text>
</comment>
<dbReference type="Gene3D" id="1.10.1200.120">
    <property type="entry name" value="Large-conductance mechanosensitive channel, MscL, domain 1"/>
    <property type="match status" value="1"/>
</dbReference>
<dbReference type="PRINTS" id="PR01264">
    <property type="entry name" value="MECHCHANNEL"/>
</dbReference>
<evidence type="ECO:0000256" key="10">
    <source>
        <dbReference type="HAMAP-Rule" id="MF_00115"/>
    </source>
</evidence>
<dbReference type="PROSITE" id="PS01327">
    <property type="entry name" value="MSCL"/>
    <property type="match status" value="1"/>
</dbReference>
<evidence type="ECO:0000256" key="4">
    <source>
        <dbReference type="ARBA" id="ARBA00022475"/>
    </source>
</evidence>